<organism evidence="3 4">
    <name type="scientific">Ditylenchus destructor</name>
    <dbReference type="NCBI Taxonomy" id="166010"/>
    <lineage>
        <taxon>Eukaryota</taxon>
        <taxon>Metazoa</taxon>
        <taxon>Ecdysozoa</taxon>
        <taxon>Nematoda</taxon>
        <taxon>Chromadorea</taxon>
        <taxon>Rhabditida</taxon>
        <taxon>Tylenchina</taxon>
        <taxon>Tylenchomorpha</taxon>
        <taxon>Sphaerularioidea</taxon>
        <taxon>Anguinidae</taxon>
        <taxon>Anguininae</taxon>
        <taxon>Ditylenchus</taxon>
    </lineage>
</organism>
<dbReference type="EMBL" id="JAKKPZ010000005">
    <property type="protein sequence ID" value="KAI1720969.1"/>
    <property type="molecule type" value="Genomic_DNA"/>
</dbReference>
<keyword evidence="4" id="KW-1185">Reference proteome</keyword>
<dbReference type="InterPro" id="IPR007284">
    <property type="entry name" value="Ground-like_dom"/>
</dbReference>
<evidence type="ECO:0000313" key="3">
    <source>
        <dbReference type="EMBL" id="KAI1720969.1"/>
    </source>
</evidence>
<name>A0AAD4R7G6_9BILA</name>
<comment type="caution">
    <text evidence="3">The sequence shown here is derived from an EMBL/GenBank/DDBJ whole genome shotgun (WGS) entry which is preliminary data.</text>
</comment>
<accession>A0AAD4R7G6</accession>
<evidence type="ECO:0000313" key="4">
    <source>
        <dbReference type="Proteomes" id="UP001201812"/>
    </source>
</evidence>
<evidence type="ECO:0000259" key="2">
    <source>
        <dbReference type="Pfam" id="PF04155"/>
    </source>
</evidence>
<feature type="region of interest" description="Disordered" evidence="1">
    <location>
        <begin position="1"/>
        <end position="80"/>
    </location>
</feature>
<evidence type="ECO:0000256" key="1">
    <source>
        <dbReference type="SAM" id="MobiDB-lite"/>
    </source>
</evidence>
<protein>
    <submittedName>
        <fullName evidence="3">Ground-like domain-containing protein</fullName>
    </submittedName>
</protein>
<proteinExistence type="predicted"/>
<sequence length="188" mass="20514">MIAKEKTPLVNNKVIKPKISPLTSTTAPDLYEDKIPDLDDYDATTTTTTTSAPATNPSSQSSEGTKKIPEIPKSLPQASKNDILSEDYSENSFLLKKTKLSGVPQNENEENTGDPKCSSETLRLIMHENIVSSPTISKQLIFSAGRLAFGQSIDVICSTNKFSYTVVSSKIFCEASRGRITCFAFLQP</sequence>
<feature type="compositionally biased region" description="Low complexity" evidence="1">
    <location>
        <begin position="43"/>
        <end position="62"/>
    </location>
</feature>
<reference evidence="3" key="1">
    <citation type="submission" date="2022-01" db="EMBL/GenBank/DDBJ databases">
        <title>Genome Sequence Resource for Two Populations of Ditylenchus destructor, the Migratory Endoparasitic Phytonematode.</title>
        <authorList>
            <person name="Zhang H."/>
            <person name="Lin R."/>
            <person name="Xie B."/>
        </authorList>
    </citation>
    <scope>NUCLEOTIDE SEQUENCE</scope>
    <source>
        <strain evidence="3">BazhouSP</strain>
    </source>
</reference>
<dbReference type="Proteomes" id="UP001201812">
    <property type="component" value="Unassembled WGS sequence"/>
</dbReference>
<gene>
    <name evidence="3" type="ORF">DdX_05220</name>
</gene>
<dbReference type="Pfam" id="PF04155">
    <property type="entry name" value="Ground-like"/>
    <property type="match status" value="1"/>
</dbReference>
<feature type="domain" description="Ground-like" evidence="2">
    <location>
        <begin position="114"/>
        <end position="185"/>
    </location>
</feature>
<dbReference type="AlphaFoldDB" id="A0AAD4R7G6"/>